<evidence type="ECO:0000259" key="1">
    <source>
        <dbReference type="PROSITE" id="PS51186"/>
    </source>
</evidence>
<protein>
    <submittedName>
        <fullName evidence="2">GNAT family N-acetyltransferase</fullName>
    </submittedName>
</protein>
<gene>
    <name evidence="2" type="ORF">EA472_03390</name>
</gene>
<dbReference type="InterPro" id="IPR016181">
    <property type="entry name" value="Acyl_CoA_acyltransferase"/>
</dbReference>
<proteinExistence type="predicted"/>
<evidence type="ECO:0000313" key="3">
    <source>
        <dbReference type="Proteomes" id="UP000281431"/>
    </source>
</evidence>
<accession>A0A3N6MEN0</accession>
<dbReference type="PROSITE" id="PS51186">
    <property type="entry name" value="GNAT"/>
    <property type="match status" value="1"/>
</dbReference>
<dbReference type="AlphaFoldDB" id="A0A3N6MEN0"/>
<dbReference type="PANTHER" id="PTHR43617:SF38">
    <property type="entry name" value="N-ACETYLTRANSFERASE DOMAIN-CONTAINING PROTEIN"/>
    <property type="match status" value="1"/>
</dbReference>
<name>A0A3N6MEN0_NATCH</name>
<dbReference type="Gene3D" id="3.40.630.30">
    <property type="match status" value="1"/>
</dbReference>
<dbReference type="Proteomes" id="UP000281431">
    <property type="component" value="Unassembled WGS sequence"/>
</dbReference>
<dbReference type="SUPFAM" id="SSF55729">
    <property type="entry name" value="Acyl-CoA N-acyltransferases (Nat)"/>
    <property type="match status" value="1"/>
</dbReference>
<organism evidence="2 3">
    <name type="scientific">Natrarchaeobius chitinivorans</name>
    <dbReference type="NCBI Taxonomy" id="1679083"/>
    <lineage>
        <taxon>Archaea</taxon>
        <taxon>Methanobacteriati</taxon>
        <taxon>Methanobacteriota</taxon>
        <taxon>Stenosarchaea group</taxon>
        <taxon>Halobacteria</taxon>
        <taxon>Halobacteriales</taxon>
        <taxon>Natrialbaceae</taxon>
        <taxon>Natrarchaeobius</taxon>
    </lineage>
</organism>
<dbReference type="PANTHER" id="PTHR43617">
    <property type="entry name" value="L-AMINO ACID N-ACETYLTRANSFERASE"/>
    <property type="match status" value="1"/>
</dbReference>
<feature type="domain" description="N-acetyltransferase" evidence="1">
    <location>
        <begin position="38"/>
        <end position="183"/>
    </location>
</feature>
<dbReference type="GO" id="GO:0016747">
    <property type="term" value="F:acyltransferase activity, transferring groups other than amino-acyl groups"/>
    <property type="evidence" value="ECO:0007669"/>
    <property type="project" value="InterPro"/>
</dbReference>
<dbReference type="InterPro" id="IPR050276">
    <property type="entry name" value="MshD_Acetyltransferase"/>
</dbReference>
<keyword evidence="3" id="KW-1185">Reference proteome</keyword>
<dbReference type="EMBL" id="REFZ01000002">
    <property type="protein sequence ID" value="RQH02359.1"/>
    <property type="molecule type" value="Genomic_DNA"/>
</dbReference>
<sequence>MESNESVACDRWDNGDCTGTPFCPPRCPRFVDGEGEPMLVEPAREDDYYPLVKMYDEMGAQEQTMGIPPLTRNKVEEWIQRLYRRGWNLVAKHDDRVVGHVGVTPTDSDEPQFVIFVAPGYQNRGIGSELMKHVIAYASDRGYDALTLDVARENRRAITVYKNVEFEVTDSKAGEVEMALSLEKSIAEESKLPPGKRDQCA</sequence>
<reference evidence="2 3" key="1">
    <citation type="submission" date="2018-10" db="EMBL/GenBank/DDBJ databases">
        <title>Natrarchaeobius chitinivorans gen. nov., sp. nov., and Natrarchaeobius haloalkaliphilus sp. nov., alkaliphilic, chitin-utilizing haloarchaea from hypersaline alkaline lakes.</title>
        <authorList>
            <person name="Sorokin D.Y."/>
            <person name="Elcheninov A.G."/>
            <person name="Kostrikina N.A."/>
            <person name="Bale N.J."/>
            <person name="Sinninghe Damste J.S."/>
            <person name="Khijniak T.V."/>
            <person name="Kublanov I.V."/>
            <person name="Toshchakov S.V."/>
        </authorList>
    </citation>
    <scope>NUCLEOTIDE SEQUENCE [LARGE SCALE GENOMIC DNA]</scope>
    <source>
        <strain evidence="2 3">AArcht7</strain>
    </source>
</reference>
<dbReference type="Pfam" id="PF00583">
    <property type="entry name" value="Acetyltransf_1"/>
    <property type="match status" value="1"/>
</dbReference>
<evidence type="ECO:0000313" key="2">
    <source>
        <dbReference type="EMBL" id="RQH02359.1"/>
    </source>
</evidence>
<dbReference type="OrthoDB" id="339006at2157"/>
<keyword evidence="2" id="KW-0808">Transferase</keyword>
<comment type="caution">
    <text evidence="2">The sequence shown here is derived from an EMBL/GenBank/DDBJ whole genome shotgun (WGS) entry which is preliminary data.</text>
</comment>
<dbReference type="InterPro" id="IPR000182">
    <property type="entry name" value="GNAT_dom"/>
</dbReference>
<dbReference type="CDD" id="cd04301">
    <property type="entry name" value="NAT_SF"/>
    <property type="match status" value="1"/>
</dbReference>